<sequence>MKHFIIFLFVFVTIISCKTKNVTSTNSNSNSVKGDTVTIANKDLEYEVTIIDPGFTSWLNSRAYQRGYHSEFYLENKNRWYVSEWNRRVLQPQRYDPNLYEMQINYDPSIHYGYEVNYLIYNYMIYFQNTYKQNLYGIVPPR</sequence>
<proteinExistence type="predicted"/>
<dbReference type="InterPro" id="IPR046144">
    <property type="entry name" value="DUF6146"/>
</dbReference>
<evidence type="ECO:0000313" key="2">
    <source>
        <dbReference type="Proteomes" id="UP001500141"/>
    </source>
</evidence>
<organism evidence="1 2">
    <name type="scientific">Flavobacterium hankyongi</name>
    <dbReference type="NCBI Taxonomy" id="1176532"/>
    <lineage>
        <taxon>Bacteria</taxon>
        <taxon>Pseudomonadati</taxon>
        <taxon>Bacteroidota</taxon>
        <taxon>Flavobacteriia</taxon>
        <taxon>Flavobacteriales</taxon>
        <taxon>Flavobacteriaceae</taxon>
        <taxon>Flavobacterium</taxon>
    </lineage>
</organism>
<dbReference type="RefSeq" id="WP_264542222.1">
    <property type="nucleotide sequence ID" value="NZ_BAABIP010000017.1"/>
</dbReference>
<gene>
    <name evidence="1" type="ORF">GCM10023230_19250</name>
</gene>
<accession>A0ABP8ZYN5</accession>
<reference evidence="2" key="1">
    <citation type="journal article" date="2019" name="Int. J. Syst. Evol. Microbiol.">
        <title>The Global Catalogue of Microorganisms (GCM) 10K type strain sequencing project: providing services to taxonomists for standard genome sequencing and annotation.</title>
        <authorList>
            <consortium name="The Broad Institute Genomics Platform"/>
            <consortium name="The Broad Institute Genome Sequencing Center for Infectious Disease"/>
            <person name="Wu L."/>
            <person name="Ma J."/>
        </authorList>
    </citation>
    <scope>NUCLEOTIDE SEQUENCE [LARGE SCALE GENOMIC DNA]</scope>
    <source>
        <strain evidence="2">JCM 18198</strain>
    </source>
</reference>
<dbReference type="Proteomes" id="UP001500141">
    <property type="component" value="Unassembled WGS sequence"/>
</dbReference>
<comment type="caution">
    <text evidence="1">The sequence shown here is derived from an EMBL/GenBank/DDBJ whole genome shotgun (WGS) entry which is preliminary data.</text>
</comment>
<evidence type="ECO:0000313" key="1">
    <source>
        <dbReference type="EMBL" id="GAA4769415.1"/>
    </source>
</evidence>
<name>A0ABP8ZYN5_9FLAO</name>
<dbReference type="PROSITE" id="PS51257">
    <property type="entry name" value="PROKAR_LIPOPROTEIN"/>
    <property type="match status" value="1"/>
</dbReference>
<keyword evidence="2" id="KW-1185">Reference proteome</keyword>
<protein>
    <submittedName>
        <fullName evidence="1">DUF6146 family protein</fullName>
    </submittedName>
</protein>
<dbReference type="Pfam" id="PF19643">
    <property type="entry name" value="DUF6146"/>
    <property type="match status" value="1"/>
</dbReference>
<dbReference type="EMBL" id="BAABIP010000017">
    <property type="protein sequence ID" value="GAA4769415.1"/>
    <property type="molecule type" value="Genomic_DNA"/>
</dbReference>